<dbReference type="PANTHER" id="PTHR24296">
    <property type="entry name" value="CYTOCHROME P450"/>
    <property type="match status" value="1"/>
</dbReference>
<keyword evidence="7 9" id="KW-0503">Monooxygenase</keyword>
<evidence type="ECO:0000256" key="5">
    <source>
        <dbReference type="ARBA" id="ARBA00023002"/>
    </source>
</evidence>
<dbReference type="GO" id="GO:0020037">
    <property type="term" value="F:heme binding"/>
    <property type="evidence" value="ECO:0007669"/>
    <property type="project" value="InterPro"/>
</dbReference>
<dbReference type="Pfam" id="PF00067">
    <property type="entry name" value="p450"/>
    <property type="match status" value="1"/>
</dbReference>
<evidence type="ECO:0000256" key="2">
    <source>
        <dbReference type="ARBA" id="ARBA00010617"/>
    </source>
</evidence>
<dbReference type="InterPro" id="IPR002401">
    <property type="entry name" value="Cyt_P450_E_grp-I"/>
</dbReference>
<dbReference type="Proteomes" id="UP001154282">
    <property type="component" value="Unassembled WGS sequence"/>
</dbReference>
<feature type="binding site" description="axial binding residue" evidence="8">
    <location>
        <position position="419"/>
    </location>
    <ligand>
        <name>heme</name>
        <dbReference type="ChEBI" id="CHEBI:30413"/>
    </ligand>
    <ligandPart>
        <name>Fe</name>
        <dbReference type="ChEBI" id="CHEBI:18248"/>
    </ligandPart>
</feature>
<name>A0AAV0NHI4_9ROSI</name>
<keyword evidence="3 8" id="KW-0349">Heme</keyword>
<evidence type="ECO:0000256" key="1">
    <source>
        <dbReference type="ARBA" id="ARBA00001971"/>
    </source>
</evidence>
<dbReference type="GO" id="GO:0006629">
    <property type="term" value="P:lipid metabolic process"/>
    <property type="evidence" value="ECO:0007669"/>
    <property type="project" value="UniProtKB-ARBA"/>
</dbReference>
<evidence type="ECO:0000256" key="7">
    <source>
        <dbReference type="ARBA" id="ARBA00023033"/>
    </source>
</evidence>
<comment type="similarity">
    <text evidence="2 9">Belongs to the cytochrome P450 family.</text>
</comment>
<evidence type="ECO:0000256" key="4">
    <source>
        <dbReference type="ARBA" id="ARBA00022723"/>
    </source>
</evidence>
<evidence type="ECO:0000256" key="3">
    <source>
        <dbReference type="ARBA" id="ARBA00022617"/>
    </source>
</evidence>
<protein>
    <recommendedName>
        <fullName evidence="12">Cytochrome P450</fullName>
    </recommendedName>
</protein>
<dbReference type="CDD" id="cd11064">
    <property type="entry name" value="CYP86A"/>
    <property type="match status" value="1"/>
</dbReference>
<keyword evidence="11" id="KW-1185">Reference proteome</keyword>
<evidence type="ECO:0000313" key="10">
    <source>
        <dbReference type="EMBL" id="CAI0457832.1"/>
    </source>
</evidence>
<evidence type="ECO:0000313" key="11">
    <source>
        <dbReference type="Proteomes" id="UP001154282"/>
    </source>
</evidence>
<dbReference type="GO" id="GO:0004497">
    <property type="term" value="F:monooxygenase activity"/>
    <property type="evidence" value="ECO:0007669"/>
    <property type="project" value="UniProtKB-KW"/>
</dbReference>
<organism evidence="10 11">
    <name type="scientific">Linum tenue</name>
    <dbReference type="NCBI Taxonomy" id="586396"/>
    <lineage>
        <taxon>Eukaryota</taxon>
        <taxon>Viridiplantae</taxon>
        <taxon>Streptophyta</taxon>
        <taxon>Embryophyta</taxon>
        <taxon>Tracheophyta</taxon>
        <taxon>Spermatophyta</taxon>
        <taxon>Magnoliopsida</taxon>
        <taxon>eudicotyledons</taxon>
        <taxon>Gunneridae</taxon>
        <taxon>Pentapetalae</taxon>
        <taxon>rosids</taxon>
        <taxon>fabids</taxon>
        <taxon>Malpighiales</taxon>
        <taxon>Linaceae</taxon>
        <taxon>Linum</taxon>
    </lineage>
</organism>
<dbReference type="PROSITE" id="PS00086">
    <property type="entry name" value="CYTOCHROME_P450"/>
    <property type="match status" value="1"/>
</dbReference>
<evidence type="ECO:0000256" key="9">
    <source>
        <dbReference type="RuleBase" id="RU000461"/>
    </source>
</evidence>
<reference evidence="10" key="1">
    <citation type="submission" date="2022-08" db="EMBL/GenBank/DDBJ databases">
        <authorList>
            <person name="Gutierrez-Valencia J."/>
        </authorList>
    </citation>
    <scope>NUCLEOTIDE SEQUENCE</scope>
</reference>
<dbReference type="EMBL" id="CAMGYJ010000008">
    <property type="protein sequence ID" value="CAI0457832.1"/>
    <property type="molecule type" value="Genomic_DNA"/>
</dbReference>
<comment type="caution">
    <text evidence="10">The sequence shown here is derived from an EMBL/GenBank/DDBJ whole genome shotgun (WGS) entry which is preliminary data.</text>
</comment>
<dbReference type="Gene3D" id="1.10.630.10">
    <property type="entry name" value="Cytochrome P450"/>
    <property type="match status" value="1"/>
</dbReference>
<keyword evidence="4 8" id="KW-0479">Metal-binding</keyword>
<dbReference type="InterPro" id="IPR036396">
    <property type="entry name" value="Cyt_P450_sf"/>
</dbReference>
<dbReference type="GO" id="GO:0016705">
    <property type="term" value="F:oxidoreductase activity, acting on paired donors, with incorporation or reduction of molecular oxygen"/>
    <property type="evidence" value="ECO:0007669"/>
    <property type="project" value="InterPro"/>
</dbReference>
<evidence type="ECO:0000256" key="8">
    <source>
        <dbReference type="PIRSR" id="PIRSR602401-1"/>
    </source>
</evidence>
<dbReference type="InterPro" id="IPR017972">
    <property type="entry name" value="Cyt_P450_CS"/>
</dbReference>
<gene>
    <name evidence="10" type="ORF">LITE_LOCUS33287</name>
</gene>
<dbReference type="GO" id="GO:0005506">
    <property type="term" value="F:iron ion binding"/>
    <property type="evidence" value="ECO:0007669"/>
    <property type="project" value="InterPro"/>
</dbReference>
<dbReference type="PRINTS" id="PR00385">
    <property type="entry name" value="P450"/>
</dbReference>
<evidence type="ECO:0000256" key="6">
    <source>
        <dbReference type="ARBA" id="ARBA00023004"/>
    </source>
</evidence>
<comment type="cofactor">
    <cofactor evidence="1 8">
        <name>heme</name>
        <dbReference type="ChEBI" id="CHEBI:30413"/>
    </cofactor>
</comment>
<proteinExistence type="inferred from homology"/>
<sequence>MLPTLICQMVNFHDYLAERLIKHGGTVEMQGPWFSDMDSIITSDPANIRHIMSGNFRNYPKGPIMKEIFEPLGPNGIFAVDGESWVFQRKTLQLLIACRRYRLLMEKAAHDKLENGIFPVLDHLADNESKIVDLQDVFQRFTFDVICMTVLGYNPSSLNIDLQDVPLAKAFDDIDKGMFERHVVPETMWKLQRLLGLGAEKRLAVATERFDKFLYDFISSRREKIVRQQTRMDKEESVDLLTAHIEDDKLLRDMVINLLAAGRSTIAVALVWFFWSMANNPRVESKVLAELAANPPAAHHSDHSSCRRRQSRLYREEEVNRLVYLHATVAETLRLYTPTPMNHKWARETDVLPSGHRVRAKTRIFVSMYAMGRMKGIWGEDCREFKPERWITERGGIRGEIQLVPSHRFATFNGGPRSCLGKEVSLIQLKIVAAAILWRYKIWVVDGHPVSVAMSTMLNMKHGLRVWISHRST</sequence>
<dbReference type="InterPro" id="IPR001128">
    <property type="entry name" value="Cyt_P450"/>
</dbReference>
<accession>A0AAV0NHI4</accession>
<dbReference type="PRINTS" id="PR00463">
    <property type="entry name" value="EP450I"/>
</dbReference>
<dbReference type="SUPFAM" id="SSF48264">
    <property type="entry name" value="Cytochrome P450"/>
    <property type="match status" value="1"/>
</dbReference>
<keyword evidence="5 9" id="KW-0560">Oxidoreductase</keyword>
<dbReference type="AlphaFoldDB" id="A0AAV0NHI4"/>
<keyword evidence="6 8" id="KW-0408">Iron</keyword>
<evidence type="ECO:0008006" key="12">
    <source>
        <dbReference type="Google" id="ProtNLM"/>
    </source>
</evidence>